<keyword evidence="1" id="KW-0472">Membrane</keyword>
<keyword evidence="1" id="KW-0812">Transmembrane</keyword>
<reference evidence="2" key="1">
    <citation type="submission" date="2023-08" db="EMBL/GenBank/DDBJ databases">
        <title>A de novo genome assembly of Solanum verrucosum Schlechtendal, a Mexican diploid species geographically isolated from the other diploid A-genome species in potato relatives.</title>
        <authorList>
            <person name="Hosaka K."/>
        </authorList>
    </citation>
    <scope>NUCLEOTIDE SEQUENCE</scope>
    <source>
        <tissue evidence="2">Young leaves</tissue>
    </source>
</reference>
<gene>
    <name evidence="2" type="ORF">MTR67_014330</name>
</gene>
<dbReference type="Proteomes" id="UP001234989">
    <property type="component" value="Chromosome 3"/>
</dbReference>
<evidence type="ECO:0000256" key="1">
    <source>
        <dbReference type="SAM" id="Phobius"/>
    </source>
</evidence>
<proteinExistence type="predicted"/>
<evidence type="ECO:0000313" key="2">
    <source>
        <dbReference type="EMBL" id="WMV20945.1"/>
    </source>
</evidence>
<feature type="transmembrane region" description="Helical" evidence="1">
    <location>
        <begin position="64"/>
        <end position="84"/>
    </location>
</feature>
<feature type="transmembrane region" description="Helical" evidence="1">
    <location>
        <begin position="24"/>
        <end position="44"/>
    </location>
</feature>
<evidence type="ECO:0000313" key="3">
    <source>
        <dbReference type="Proteomes" id="UP001234989"/>
    </source>
</evidence>
<accession>A0AAF0QET1</accession>
<dbReference type="EMBL" id="CP133614">
    <property type="protein sequence ID" value="WMV20945.1"/>
    <property type="molecule type" value="Genomic_DNA"/>
</dbReference>
<keyword evidence="1" id="KW-1133">Transmembrane helix</keyword>
<protein>
    <recommendedName>
        <fullName evidence="4">DUF4408 domain-containing protein</fullName>
    </recommendedName>
</protein>
<name>A0AAF0QET1_SOLVR</name>
<organism evidence="2 3">
    <name type="scientific">Solanum verrucosum</name>
    <dbReference type="NCBI Taxonomy" id="315347"/>
    <lineage>
        <taxon>Eukaryota</taxon>
        <taxon>Viridiplantae</taxon>
        <taxon>Streptophyta</taxon>
        <taxon>Embryophyta</taxon>
        <taxon>Tracheophyta</taxon>
        <taxon>Spermatophyta</taxon>
        <taxon>Magnoliopsida</taxon>
        <taxon>eudicotyledons</taxon>
        <taxon>Gunneridae</taxon>
        <taxon>Pentapetalae</taxon>
        <taxon>asterids</taxon>
        <taxon>lamiids</taxon>
        <taxon>Solanales</taxon>
        <taxon>Solanaceae</taxon>
        <taxon>Solanoideae</taxon>
        <taxon>Solaneae</taxon>
        <taxon>Solanum</taxon>
    </lineage>
</organism>
<dbReference type="PANTHER" id="PTHR35762:SF2">
    <property type="entry name" value="TRANSMEMBRANE PROTEIN"/>
    <property type="match status" value="1"/>
</dbReference>
<dbReference type="PANTHER" id="PTHR35762">
    <property type="entry name" value="TRANSMEMBRANE PROTEIN"/>
    <property type="match status" value="1"/>
</dbReference>
<keyword evidence="3" id="KW-1185">Reference proteome</keyword>
<dbReference type="AlphaFoldDB" id="A0AAF0QET1"/>
<evidence type="ECO:0008006" key="4">
    <source>
        <dbReference type="Google" id="ProtNLM"/>
    </source>
</evidence>
<sequence>MDSLQMKKIQAINKYRKQCLLNKIMLYSFTSMTCILILSSPLWYPLLRAFIKSLFFDSIPKLGALFFSSKCIFLIGNIIVIVLVGESKIFKSRSNVLKQSYAAEQENDNKNFIFVTGDCKISRSKYSSSLPFRVNLKYELEQEEEFCVYDNNDDDDDEEEEKESVNLENEMDGIKGNYCSSNYRENEELEKFKELKFETEPNELSKRADDFIARVNNQIRLESVTMI</sequence>